<evidence type="ECO:0000313" key="9">
    <source>
        <dbReference type="Proteomes" id="UP000185669"/>
    </source>
</evidence>
<name>A0A1N6PZI6_9FIRM</name>
<evidence type="ECO:0000256" key="6">
    <source>
        <dbReference type="ARBA" id="ARBA00023136"/>
    </source>
</evidence>
<keyword evidence="4 7" id="KW-0812">Transmembrane</keyword>
<keyword evidence="3" id="KW-1003">Cell membrane</keyword>
<comment type="similarity">
    <text evidence="2 7">Belongs to the ExbD/TolR family.</text>
</comment>
<dbReference type="AlphaFoldDB" id="A0A1N6PZI6"/>
<keyword evidence="6" id="KW-0472">Membrane</keyword>
<dbReference type="GO" id="GO:0015031">
    <property type="term" value="P:protein transport"/>
    <property type="evidence" value="ECO:0007669"/>
    <property type="project" value="UniProtKB-KW"/>
</dbReference>
<accession>A0A1N6PZI6</accession>
<evidence type="ECO:0000256" key="1">
    <source>
        <dbReference type="ARBA" id="ARBA00004162"/>
    </source>
</evidence>
<dbReference type="PANTHER" id="PTHR30558:SF3">
    <property type="entry name" value="BIOPOLYMER TRANSPORT PROTEIN EXBD-RELATED"/>
    <property type="match status" value="1"/>
</dbReference>
<dbReference type="GO" id="GO:0022857">
    <property type="term" value="F:transmembrane transporter activity"/>
    <property type="evidence" value="ECO:0007669"/>
    <property type="project" value="InterPro"/>
</dbReference>
<dbReference type="STRING" id="56779.SAMN05421834_101269"/>
<dbReference type="GO" id="GO:0005886">
    <property type="term" value="C:plasma membrane"/>
    <property type="evidence" value="ECO:0007669"/>
    <property type="project" value="UniProtKB-SubCell"/>
</dbReference>
<sequence length="140" mass="16208">MKYQSKKKSSTLNLAPMIDIVFLLLIFFLVSSTLQGEEALYNITIPDSSIGQSSEQKSISIFLDQQNQIYYQENEYTRQQLDKLFAELNAGPVEKVKIYADQESNFASLVFLIEKFKNNGYQNISFALREKNKKGFYQSY</sequence>
<keyword evidence="5" id="KW-1133">Transmembrane helix</keyword>
<gene>
    <name evidence="8" type="ORF">SAMN05421834_101269</name>
</gene>
<dbReference type="PANTHER" id="PTHR30558">
    <property type="entry name" value="EXBD MEMBRANE COMPONENT OF PMF-DRIVEN MACROMOLECULE IMPORT SYSTEM"/>
    <property type="match status" value="1"/>
</dbReference>
<dbReference type="EMBL" id="FTNC01000001">
    <property type="protein sequence ID" value="SIQ09864.1"/>
    <property type="molecule type" value="Genomic_DNA"/>
</dbReference>
<keyword evidence="7" id="KW-0813">Transport</keyword>
<evidence type="ECO:0000256" key="5">
    <source>
        <dbReference type="ARBA" id="ARBA00022989"/>
    </source>
</evidence>
<organism evidence="8 9">
    <name type="scientific">Halanaerobium kushneri</name>
    <dbReference type="NCBI Taxonomy" id="56779"/>
    <lineage>
        <taxon>Bacteria</taxon>
        <taxon>Bacillati</taxon>
        <taxon>Bacillota</taxon>
        <taxon>Clostridia</taxon>
        <taxon>Halanaerobiales</taxon>
        <taxon>Halanaerobiaceae</taxon>
        <taxon>Halanaerobium</taxon>
    </lineage>
</organism>
<comment type="subcellular location">
    <subcellularLocation>
        <location evidence="1">Cell membrane</location>
        <topology evidence="1">Single-pass membrane protein</topology>
    </subcellularLocation>
    <subcellularLocation>
        <location evidence="7">Cell membrane</location>
        <topology evidence="7">Single-pass type II membrane protein</topology>
    </subcellularLocation>
</comment>
<dbReference type="Gene3D" id="3.30.420.270">
    <property type="match status" value="1"/>
</dbReference>
<dbReference type="Proteomes" id="UP000185669">
    <property type="component" value="Unassembled WGS sequence"/>
</dbReference>
<evidence type="ECO:0000256" key="2">
    <source>
        <dbReference type="ARBA" id="ARBA00005811"/>
    </source>
</evidence>
<reference evidence="9" key="1">
    <citation type="submission" date="2017-01" db="EMBL/GenBank/DDBJ databases">
        <authorList>
            <person name="Varghese N."/>
            <person name="Submissions S."/>
        </authorList>
    </citation>
    <scope>NUCLEOTIDE SEQUENCE [LARGE SCALE GENOMIC DNA]</scope>
    <source>
        <strain evidence="9">ATCC 700103</strain>
    </source>
</reference>
<protein>
    <submittedName>
        <fullName evidence="8">Outer membrane transport energization protein ExbD</fullName>
    </submittedName>
</protein>
<keyword evidence="7" id="KW-0653">Protein transport</keyword>
<dbReference type="OrthoDB" id="2111940at2"/>
<dbReference type="RefSeq" id="WP_076543560.1">
    <property type="nucleotide sequence ID" value="NZ_FTNC01000001.1"/>
</dbReference>
<dbReference type="Pfam" id="PF02472">
    <property type="entry name" value="ExbD"/>
    <property type="match status" value="1"/>
</dbReference>
<evidence type="ECO:0000256" key="7">
    <source>
        <dbReference type="RuleBase" id="RU003879"/>
    </source>
</evidence>
<evidence type="ECO:0000256" key="3">
    <source>
        <dbReference type="ARBA" id="ARBA00022475"/>
    </source>
</evidence>
<proteinExistence type="inferred from homology"/>
<dbReference type="InterPro" id="IPR003400">
    <property type="entry name" value="ExbD"/>
</dbReference>
<evidence type="ECO:0000313" key="8">
    <source>
        <dbReference type="EMBL" id="SIQ09864.1"/>
    </source>
</evidence>
<keyword evidence="9" id="KW-1185">Reference proteome</keyword>
<evidence type="ECO:0000256" key="4">
    <source>
        <dbReference type="ARBA" id="ARBA00022692"/>
    </source>
</evidence>